<feature type="compositionally biased region" description="Low complexity" evidence="1">
    <location>
        <begin position="118"/>
        <end position="141"/>
    </location>
</feature>
<sequence length="358" mass="37264">MTVAPISIMRLALLAAVAMHSVLASEDISYCSSQNTGSDFDAMASTYQSYGLCEQTCNADYAYAILQGHDCWCSNYAPSETTSASDCSESCPGYQSDKCGNVSKGLYVYYQMANVLPSGTQSSSSKTAAATSKAESTTVSAEPEPVTVTVTASNDQTNTVVTVTPSSSTSTLPTTTSKSSSSSSSSSESTTASQTVPATTSKPSLSVQTVAGQPVTVTIQNPESTMAAGQEGTHKSTSSSALSGGAIAGVVVGSLAGAGVLLGFLFWFCYARRRSAASDGSYDPSIQGNLLDGRRHSKTSQMSIMRNIPSSPTGAAAFTDNRMNKEATLYPNGHRLSNVSLQDNQDYSRPVLRLTNPD</sequence>
<evidence type="ECO:0000313" key="6">
    <source>
        <dbReference type="Proteomes" id="UP000283841"/>
    </source>
</evidence>
<accession>A0A443HKL2</accession>
<dbReference type="PANTHER" id="PTHR16861:SF4">
    <property type="entry name" value="SH3 DOMAIN PROTEIN (AFU_ORTHOLOGUE AFUA_1G13610)"/>
    <property type="match status" value="1"/>
</dbReference>
<dbReference type="InterPro" id="IPR002889">
    <property type="entry name" value="WSC_carb-bd"/>
</dbReference>
<feature type="domain" description="WSC" evidence="4">
    <location>
        <begin position="25"/>
        <end position="113"/>
    </location>
</feature>
<proteinExistence type="predicted"/>
<keyword evidence="2" id="KW-0812">Transmembrane</keyword>
<dbReference type="EMBL" id="RCNU01000013">
    <property type="protein sequence ID" value="RWQ92355.1"/>
    <property type="molecule type" value="Genomic_DNA"/>
</dbReference>
<keyword evidence="2" id="KW-1133">Transmembrane helix</keyword>
<dbReference type="PROSITE" id="PS51212">
    <property type="entry name" value="WSC"/>
    <property type="match status" value="1"/>
</dbReference>
<reference evidence="5 6" key="1">
    <citation type="journal article" date="2018" name="Front. Microbiol.">
        <title>Genomic and genetic insights into a cosmopolitan fungus, Paecilomyces variotii (Eurotiales).</title>
        <authorList>
            <person name="Urquhart A.S."/>
            <person name="Mondo S.J."/>
            <person name="Makela M.R."/>
            <person name="Hane J.K."/>
            <person name="Wiebenga A."/>
            <person name="He G."/>
            <person name="Mihaltcheva S."/>
            <person name="Pangilinan J."/>
            <person name="Lipzen A."/>
            <person name="Barry K."/>
            <person name="de Vries R.P."/>
            <person name="Grigoriev I.V."/>
            <person name="Idnurm A."/>
        </authorList>
    </citation>
    <scope>NUCLEOTIDE SEQUENCE [LARGE SCALE GENOMIC DNA]</scope>
    <source>
        <strain evidence="5 6">CBS 101075</strain>
    </source>
</reference>
<gene>
    <name evidence="5" type="ORF">C8Q69DRAFT_447550</name>
</gene>
<keyword evidence="2" id="KW-0472">Membrane</keyword>
<evidence type="ECO:0000256" key="3">
    <source>
        <dbReference type="SAM" id="SignalP"/>
    </source>
</evidence>
<dbReference type="VEuPathDB" id="FungiDB:C8Q69DRAFT_447550"/>
<feature type="chain" id="PRO_5019173567" evidence="3">
    <location>
        <begin position="25"/>
        <end position="358"/>
    </location>
</feature>
<dbReference type="Proteomes" id="UP000283841">
    <property type="component" value="Unassembled WGS sequence"/>
</dbReference>
<comment type="caution">
    <text evidence="5">The sequence shown here is derived from an EMBL/GenBank/DDBJ whole genome shotgun (WGS) entry which is preliminary data.</text>
</comment>
<dbReference type="SMART" id="SM00321">
    <property type="entry name" value="WSC"/>
    <property type="match status" value="1"/>
</dbReference>
<dbReference type="AlphaFoldDB" id="A0A443HKL2"/>
<name>A0A443HKL2_BYSSP</name>
<feature type="compositionally biased region" description="Low complexity" evidence="1">
    <location>
        <begin position="157"/>
        <end position="196"/>
    </location>
</feature>
<feature type="transmembrane region" description="Helical" evidence="2">
    <location>
        <begin position="246"/>
        <end position="270"/>
    </location>
</feature>
<evidence type="ECO:0000259" key="4">
    <source>
        <dbReference type="PROSITE" id="PS51212"/>
    </source>
</evidence>
<feature type="compositionally biased region" description="Polar residues" evidence="1">
    <location>
        <begin position="299"/>
        <end position="313"/>
    </location>
</feature>
<dbReference type="STRING" id="264951.A0A443HKL2"/>
<feature type="region of interest" description="Disordered" evidence="1">
    <location>
        <begin position="118"/>
        <end position="209"/>
    </location>
</feature>
<dbReference type="CDD" id="cd12841">
    <property type="entry name" value="TM_EphA1"/>
    <property type="match status" value="1"/>
</dbReference>
<dbReference type="RefSeq" id="XP_028482000.1">
    <property type="nucleotide sequence ID" value="XM_028629218.1"/>
</dbReference>
<dbReference type="GeneID" id="39598495"/>
<protein>
    <submittedName>
        <fullName evidence="5">Putative ER membrane protein Wsc4</fullName>
    </submittedName>
</protein>
<organism evidence="5 6">
    <name type="scientific">Byssochlamys spectabilis</name>
    <name type="common">Paecilomyces variotii</name>
    <dbReference type="NCBI Taxonomy" id="264951"/>
    <lineage>
        <taxon>Eukaryota</taxon>
        <taxon>Fungi</taxon>
        <taxon>Dikarya</taxon>
        <taxon>Ascomycota</taxon>
        <taxon>Pezizomycotina</taxon>
        <taxon>Eurotiomycetes</taxon>
        <taxon>Eurotiomycetidae</taxon>
        <taxon>Eurotiales</taxon>
        <taxon>Thermoascaceae</taxon>
        <taxon>Paecilomyces</taxon>
    </lineage>
</organism>
<keyword evidence="3" id="KW-0732">Signal</keyword>
<dbReference type="PANTHER" id="PTHR16861">
    <property type="entry name" value="GLYCOPROTEIN 38"/>
    <property type="match status" value="1"/>
</dbReference>
<evidence type="ECO:0000256" key="2">
    <source>
        <dbReference type="SAM" id="Phobius"/>
    </source>
</evidence>
<evidence type="ECO:0000313" key="5">
    <source>
        <dbReference type="EMBL" id="RWQ92355.1"/>
    </source>
</evidence>
<feature type="signal peptide" evidence="3">
    <location>
        <begin position="1"/>
        <end position="24"/>
    </location>
</feature>
<keyword evidence="6" id="KW-1185">Reference proteome</keyword>
<feature type="region of interest" description="Disordered" evidence="1">
    <location>
        <begin position="277"/>
        <end position="316"/>
    </location>
</feature>
<feature type="compositionally biased region" description="Polar residues" evidence="1">
    <location>
        <begin position="197"/>
        <end position="209"/>
    </location>
</feature>
<dbReference type="Pfam" id="PF01822">
    <property type="entry name" value="WSC"/>
    <property type="match status" value="1"/>
</dbReference>
<evidence type="ECO:0000256" key="1">
    <source>
        <dbReference type="SAM" id="MobiDB-lite"/>
    </source>
</evidence>